<dbReference type="GO" id="GO:0031123">
    <property type="term" value="P:RNA 3'-end processing"/>
    <property type="evidence" value="ECO:0007669"/>
    <property type="project" value="InterPro"/>
</dbReference>
<keyword evidence="4 12" id="KW-0507">mRNA processing</keyword>
<dbReference type="SUPFAM" id="SSF55003">
    <property type="entry name" value="PAP/Archaeal CCA-adding enzyme, C-terminal domain"/>
    <property type="match status" value="1"/>
</dbReference>
<evidence type="ECO:0000256" key="8">
    <source>
        <dbReference type="ARBA" id="ARBA00022840"/>
    </source>
</evidence>
<evidence type="ECO:0000259" key="16">
    <source>
        <dbReference type="Pfam" id="PF04926"/>
    </source>
</evidence>
<dbReference type="WBParaSite" id="SMUV_0000005001-mRNA-1">
    <property type="protein sequence ID" value="SMUV_0000005001-mRNA-1"/>
    <property type="gene ID" value="SMUV_0000005001"/>
</dbReference>
<dbReference type="InterPro" id="IPR048840">
    <property type="entry name" value="PolA_pol_NTPase"/>
</dbReference>
<feature type="binding site" evidence="13">
    <location>
        <begin position="66"/>
        <end position="68"/>
    </location>
    <ligand>
        <name>ATP</name>
        <dbReference type="ChEBI" id="CHEBI:30616"/>
    </ligand>
</feature>
<dbReference type="GO" id="GO:0005634">
    <property type="term" value="C:nucleus"/>
    <property type="evidence" value="ECO:0007669"/>
    <property type="project" value="UniProtKB-SubCell"/>
</dbReference>
<keyword evidence="9 14" id="KW-0460">Magnesium</keyword>
<dbReference type="GO" id="GO:1990817">
    <property type="term" value="F:poly(A) RNA polymerase activity"/>
    <property type="evidence" value="ECO:0007669"/>
    <property type="project" value="UniProtKB-UniRule"/>
</dbReference>
<dbReference type="SUPFAM" id="SSF81301">
    <property type="entry name" value="Nucleotidyltransferase"/>
    <property type="match status" value="1"/>
</dbReference>
<dbReference type="CDD" id="cd05402">
    <property type="entry name" value="NT_PAP_TUTase"/>
    <property type="match status" value="1"/>
</dbReference>
<dbReference type="Gene3D" id="1.10.1410.10">
    <property type="match status" value="1"/>
</dbReference>
<evidence type="ECO:0000256" key="10">
    <source>
        <dbReference type="ARBA" id="ARBA00023242"/>
    </source>
</evidence>
<feature type="domain" description="Poly(A) polymerase central" evidence="17">
    <location>
        <begin position="172"/>
        <end position="321"/>
    </location>
</feature>
<feature type="binding site" evidence="13">
    <location>
        <begin position="199"/>
        <end position="200"/>
    </location>
    <ligand>
        <name>ATP</name>
        <dbReference type="ChEBI" id="CHEBI:30616"/>
    </ligand>
</feature>
<feature type="binding site" evidence="14">
    <location>
        <position position="66"/>
    </location>
    <ligand>
        <name>Mg(2+)</name>
        <dbReference type="ChEBI" id="CHEBI:18420"/>
        <label>1</label>
        <note>catalytic</note>
    </ligand>
</feature>
<feature type="domain" description="Poly(A) polymerase nucleotidyltransferase" evidence="18">
    <location>
        <begin position="1"/>
        <end position="167"/>
    </location>
</feature>
<evidence type="ECO:0000256" key="15">
    <source>
        <dbReference type="SAM" id="MobiDB-lite"/>
    </source>
</evidence>
<organism evidence="19 20">
    <name type="scientific">Syphacia muris</name>
    <dbReference type="NCBI Taxonomy" id="451379"/>
    <lineage>
        <taxon>Eukaryota</taxon>
        <taxon>Metazoa</taxon>
        <taxon>Ecdysozoa</taxon>
        <taxon>Nematoda</taxon>
        <taxon>Chromadorea</taxon>
        <taxon>Rhabditida</taxon>
        <taxon>Spirurina</taxon>
        <taxon>Oxyuridomorpha</taxon>
        <taxon>Oxyuroidea</taxon>
        <taxon>Oxyuridae</taxon>
        <taxon>Syphacia</taxon>
    </lineage>
</organism>
<evidence type="ECO:0000313" key="19">
    <source>
        <dbReference type="Proteomes" id="UP000046393"/>
    </source>
</evidence>
<evidence type="ECO:0000256" key="7">
    <source>
        <dbReference type="ARBA" id="ARBA00022741"/>
    </source>
</evidence>
<feature type="region of interest" description="Disordered" evidence="15">
    <location>
        <begin position="456"/>
        <end position="486"/>
    </location>
</feature>
<feature type="binding site" evidence="13">
    <location>
        <position position="181"/>
    </location>
    <ligand>
        <name>ATP</name>
        <dbReference type="ChEBI" id="CHEBI:30616"/>
    </ligand>
</feature>
<dbReference type="GO" id="GO:0006397">
    <property type="term" value="P:mRNA processing"/>
    <property type="evidence" value="ECO:0007669"/>
    <property type="project" value="UniProtKB-KW"/>
</dbReference>
<protein>
    <recommendedName>
        <fullName evidence="12">Poly(A) polymerase</fullName>
        <ecNumber evidence="12">2.7.7.19</ecNumber>
    </recommendedName>
</protein>
<evidence type="ECO:0000256" key="3">
    <source>
        <dbReference type="ARBA" id="ARBA00010912"/>
    </source>
</evidence>
<proteinExistence type="inferred from homology"/>
<evidence type="ECO:0000256" key="12">
    <source>
        <dbReference type="PIRNR" id="PIRNR018425"/>
    </source>
</evidence>
<name>A0A0N5A7P3_9BILA</name>
<keyword evidence="8 12" id="KW-0067">ATP-binding</keyword>
<feature type="binding site" evidence="13">
    <location>
        <position position="120"/>
    </location>
    <ligand>
        <name>ATP</name>
        <dbReference type="ChEBI" id="CHEBI:30616"/>
    </ligand>
</feature>
<feature type="domain" description="Poly(A) polymerase RNA-binding" evidence="16">
    <location>
        <begin position="324"/>
        <end position="380"/>
    </location>
</feature>
<feature type="binding site" evidence="14">
    <location>
        <position position="68"/>
    </location>
    <ligand>
        <name>Mg(2+)</name>
        <dbReference type="ChEBI" id="CHEBI:18420"/>
        <label>1</label>
        <note>catalytic</note>
    </ligand>
</feature>
<dbReference type="Pfam" id="PF04928">
    <property type="entry name" value="PAP_central"/>
    <property type="match status" value="1"/>
</dbReference>
<feature type="binding site" evidence="14">
    <location>
        <position position="66"/>
    </location>
    <ligand>
        <name>Mg(2+)</name>
        <dbReference type="ChEBI" id="CHEBI:18420"/>
        <label>2</label>
        <note>catalytic</note>
    </ligand>
</feature>
<feature type="binding site" evidence="13">
    <location>
        <position position="190"/>
    </location>
    <ligand>
        <name>ATP</name>
        <dbReference type="ChEBI" id="CHEBI:30616"/>
    </ligand>
</feature>
<dbReference type="GO" id="GO:0046872">
    <property type="term" value="F:metal ion binding"/>
    <property type="evidence" value="ECO:0007669"/>
    <property type="project" value="UniProtKB-KW"/>
</dbReference>
<keyword evidence="5 12" id="KW-0808">Transferase</keyword>
<dbReference type="FunFam" id="3.30.460.10:FF:000002">
    <property type="entry name" value="Poly(A) polymerase alpha, putative"/>
    <property type="match status" value="1"/>
</dbReference>
<keyword evidence="10 12" id="KW-0539">Nucleus</keyword>
<feature type="binding site" evidence="14">
    <location>
        <position position="68"/>
    </location>
    <ligand>
        <name>Mg(2+)</name>
        <dbReference type="ChEBI" id="CHEBI:18420"/>
        <label>2</label>
        <note>catalytic</note>
    </ligand>
</feature>
<dbReference type="FunFam" id="1.10.1410.10:FF:000001">
    <property type="entry name" value="Putative poly(A) polymerase gamma"/>
    <property type="match status" value="1"/>
</dbReference>
<feature type="binding site" evidence="13">
    <location>
        <position position="62"/>
    </location>
    <ligand>
        <name>ATP</name>
        <dbReference type="ChEBI" id="CHEBI:30616"/>
    </ligand>
</feature>
<feature type="binding site" evidence="14">
    <location>
        <position position="120"/>
    </location>
    <ligand>
        <name>Mg(2+)</name>
        <dbReference type="ChEBI" id="CHEBI:18420"/>
        <label>2</label>
        <note>catalytic</note>
    </ligand>
</feature>
<accession>A0A0N5A7P3</accession>
<evidence type="ECO:0000256" key="2">
    <source>
        <dbReference type="ARBA" id="ARBA00004123"/>
    </source>
</evidence>
<evidence type="ECO:0000256" key="1">
    <source>
        <dbReference type="ARBA" id="ARBA00001936"/>
    </source>
</evidence>
<reference evidence="20" key="1">
    <citation type="submission" date="2017-02" db="UniProtKB">
        <authorList>
            <consortium name="WormBaseParasite"/>
        </authorList>
    </citation>
    <scope>IDENTIFICATION</scope>
</reference>
<dbReference type="PANTHER" id="PTHR10682:SF10">
    <property type="entry name" value="POLYNUCLEOTIDE ADENYLYLTRANSFERASE"/>
    <property type="match status" value="1"/>
</dbReference>
<evidence type="ECO:0000259" key="17">
    <source>
        <dbReference type="Pfam" id="PF04928"/>
    </source>
</evidence>
<dbReference type="Pfam" id="PF04926">
    <property type="entry name" value="PAP_RNA-bind"/>
    <property type="match status" value="1"/>
</dbReference>
<evidence type="ECO:0000256" key="4">
    <source>
        <dbReference type="ARBA" id="ARBA00022664"/>
    </source>
</evidence>
<evidence type="ECO:0000256" key="6">
    <source>
        <dbReference type="ARBA" id="ARBA00022723"/>
    </source>
</evidence>
<comment type="cofactor">
    <cofactor evidence="1">
        <name>Mn(2+)</name>
        <dbReference type="ChEBI" id="CHEBI:29035"/>
    </cofactor>
</comment>
<sequence>MEYLESHGNFETKAELELRKEVLKSINSLVKKWVRQKMPPSEVEKVGGKLFVFGSYRLNVHTRGADIDSLCVTPRHVDRNEFFTSFYDMLLRDPNTSELRQVPEAFVPVIKLKYRGIELDILFARLALTRVPDDQKLNDDSILRNLDNKSVRSLNGCRVADEILRLVPNIDTFSCTLRAVKLWAKNHGIYSNMLGFLGGVSWAILVARTCQLYPNAAPAKLIHKFFFVFSQWVWPNPVVLKDTDQVPRPNDTLQELVWDPRTRSSDRYHLMPIITPAYPEQNSTYNVTLSTRKVIIDEMEEGLNMTKEIMNGQAKWSDLFAEVNFFSRYRHFIVLLCVAPTENDQLVWSGLVESKIRHLVGSLERNPCVNLCHVDPKHYAPIQPLPLEMDLDKSCCQLWFIGMDLNKELKKNIDLTDELQQFNDTVLIAVIPSYARHSDLNRWLPKEELERGRAAFKKKKNSGDGHSKLGKRSASSKPALAAKKKKAGRQNSPSVFVSIAFYMYLLHSYCFNV</sequence>
<dbReference type="Proteomes" id="UP000046393">
    <property type="component" value="Unplaced"/>
</dbReference>
<comment type="subcellular location">
    <subcellularLocation>
        <location evidence="2 12">Nucleus</location>
    </subcellularLocation>
</comment>
<dbReference type="InterPro" id="IPR007010">
    <property type="entry name" value="PolA_pol_RNA-bd_dom"/>
</dbReference>
<evidence type="ECO:0000256" key="5">
    <source>
        <dbReference type="ARBA" id="ARBA00022679"/>
    </source>
</evidence>
<dbReference type="PIRSF" id="PIRSF018425">
    <property type="entry name" value="PolyA_polymerase"/>
    <property type="match status" value="1"/>
</dbReference>
<keyword evidence="7 12" id="KW-0547">Nucleotide-binding</keyword>
<feature type="binding site" evidence="13">
    <location>
        <begin position="53"/>
        <end position="55"/>
    </location>
    <ligand>
        <name>ATP</name>
        <dbReference type="ChEBI" id="CHEBI:30616"/>
    </ligand>
</feature>
<evidence type="ECO:0000256" key="9">
    <source>
        <dbReference type="ARBA" id="ARBA00022842"/>
    </source>
</evidence>
<dbReference type="AlphaFoldDB" id="A0A0N5A7P3"/>
<evidence type="ECO:0000256" key="11">
    <source>
        <dbReference type="ARBA" id="ARBA00048830"/>
    </source>
</evidence>
<evidence type="ECO:0000259" key="18">
    <source>
        <dbReference type="Pfam" id="PF20750"/>
    </source>
</evidence>
<evidence type="ECO:0000256" key="14">
    <source>
        <dbReference type="PIRSR" id="PIRSR018425-2"/>
    </source>
</evidence>
<dbReference type="Gene3D" id="3.30.460.10">
    <property type="entry name" value="Beta Polymerase, domain 2"/>
    <property type="match status" value="1"/>
</dbReference>
<comment type="function">
    <text evidence="12">Polymerase that creates the 3'-poly(A) tail of mRNA's.</text>
</comment>
<dbReference type="InterPro" id="IPR043519">
    <property type="entry name" value="NT_sf"/>
</dbReference>
<comment type="cofactor">
    <cofactor evidence="14">
        <name>Mg(2+)</name>
        <dbReference type="ChEBI" id="CHEBI:18420"/>
    </cofactor>
    <text evidence="14">Binds 2 magnesium ions. Also active with manganese.</text>
</comment>
<dbReference type="SUPFAM" id="SSF81631">
    <property type="entry name" value="PAP/OAS1 substrate-binding domain"/>
    <property type="match status" value="1"/>
</dbReference>
<dbReference type="InterPro" id="IPR011068">
    <property type="entry name" value="NuclTrfase_I-like_C"/>
</dbReference>
<dbReference type="Gene3D" id="3.30.70.590">
    <property type="entry name" value="Poly(A) polymerase predicted RNA binding domain"/>
    <property type="match status" value="1"/>
</dbReference>
<dbReference type="STRING" id="451379.A0A0N5A7P3"/>
<evidence type="ECO:0000256" key="13">
    <source>
        <dbReference type="PIRSR" id="PIRSR018425-1"/>
    </source>
</evidence>
<keyword evidence="19" id="KW-1185">Reference proteome</keyword>
<evidence type="ECO:0000313" key="20">
    <source>
        <dbReference type="WBParaSite" id="SMUV_0000005001-mRNA-1"/>
    </source>
</evidence>
<dbReference type="PANTHER" id="PTHR10682">
    <property type="entry name" value="POLY A POLYMERASE"/>
    <property type="match status" value="1"/>
</dbReference>
<dbReference type="Pfam" id="PF20750">
    <property type="entry name" value="PAP_NTPase"/>
    <property type="match status" value="1"/>
</dbReference>
<dbReference type="GO" id="GO:0003723">
    <property type="term" value="F:RNA binding"/>
    <property type="evidence" value="ECO:0007669"/>
    <property type="project" value="UniProtKB-UniRule"/>
</dbReference>
<comment type="similarity">
    <text evidence="3 12">Belongs to the poly(A) polymerase family.</text>
</comment>
<comment type="catalytic activity">
    <reaction evidence="11 12">
        <text>RNA(n) + ATP = RNA(n)-3'-adenine ribonucleotide + diphosphate</text>
        <dbReference type="Rhea" id="RHEA:11332"/>
        <dbReference type="Rhea" id="RHEA-COMP:14527"/>
        <dbReference type="Rhea" id="RHEA-COMP:17347"/>
        <dbReference type="ChEBI" id="CHEBI:30616"/>
        <dbReference type="ChEBI" id="CHEBI:33019"/>
        <dbReference type="ChEBI" id="CHEBI:140395"/>
        <dbReference type="ChEBI" id="CHEBI:173115"/>
        <dbReference type="EC" id="2.7.7.19"/>
    </reaction>
</comment>
<dbReference type="EC" id="2.7.7.19" evidence="12"/>
<dbReference type="GO" id="GO:0005524">
    <property type="term" value="F:ATP binding"/>
    <property type="evidence" value="ECO:0007669"/>
    <property type="project" value="UniProtKB-UniRule"/>
</dbReference>
<dbReference type="InterPro" id="IPR007012">
    <property type="entry name" value="PolA_pol_cen_dom"/>
</dbReference>
<keyword evidence="6 14" id="KW-0479">Metal-binding</keyword>
<dbReference type="InterPro" id="IPR014492">
    <property type="entry name" value="PolyA_polymerase"/>
</dbReference>